<dbReference type="Proteomes" id="UP000521943">
    <property type="component" value="Unassembled WGS sequence"/>
</dbReference>
<organism evidence="1 2">
    <name type="scientific">Ephemerocybe angulata</name>
    <dbReference type="NCBI Taxonomy" id="980116"/>
    <lineage>
        <taxon>Eukaryota</taxon>
        <taxon>Fungi</taxon>
        <taxon>Dikarya</taxon>
        <taxon>Basidiomycota</taxon>
        <taxon>Agaricomycotina</taxon>
        <taxon>Agaricomycetes</taxon>
        <taxon>Agaricomycetidae</taxon>
        <taxon>Agaricales</taxon>
        <taxon>Agaricineae</taxon>
        <taxon>Psathyrellaceae</taxon>
        <taxon>Ephemerocybe</taxon>
    </lineage>
</organism>
<dbReference type="AlphaFoldDB" id="A0A8H6I9U5"/>
<dbReference type="OrthoDB" id="2748701at2759"/>
<keyword evidence="2" id="KW-1185">Reference proteome</keyword>
<evidence type="ECO:0000313" key="1">
    <source>
        <dbReference type="EMBL" id="KAF6761590.1"/>
    </source>
</evidence>
<proteinExistence type="predicted"/>
<reference evidence="1 2" key="1">
    <citation type="submission" date="2020-07" db="EMBL/GenBank/DDBJ databases">
        <title>Comparative genomics of pyrophilous fungi reveals a link between fire events and developmental genes.</title>
        <authorList>
            <consortium name="DOE Joint Genome Institute"/>
            <person name="Steindorff A.S."/>
            <person name="Carver A."/>
            <person name="Calhoun S."/>
            <person name="Stillman K."/>
            <person name="Liu H."/>
            <person name="Lipzen A."/>
            <person name="Pangilinan J."/>
            <person name="Labutti K."/>
            <person name="Bruns T.D."/>
            <person name="Grigoriev I.V."/>
        </authorList>
    </citation>
    <scope>NUCLEOTIDE SEQUENCE [LARGE SCALE GENOMIC DNA]</scope>
    <source>
        <strain evidence="1 2">CBS 144469</strain>
    </source>
</reference>
<accession>A0A8H6I9U5</accession>
<evidence type="ECO:0000313" key="2">
    <source>
        <dbReference type="Proteomes" id="UP000521943"/>
    </source>
</evidence>
<dbReference type="EMBL" id="JACGCI010000009">
    <property type="protein sequence ID" value="KAF6761590.1"/>
    <property type="molecule type" value="Genomic_DNA"/>
</dbReference>
<comment type="caution">
    <text evidence="1">The sequence shown here is derived from an EMBL/GenBank/DDBJ whole genome shotgun (WGS) entry which is preliminary data.</text>
</comment>
<name>A0A8H6I9U5_9AGAR</name>
<sequence>MGRALSLVSRRFSNLSQEYKFQSIAVMGLARVVPLAAILKRLPERNRRIRHLFLSSTGQTAPDSLCVPKELNYDETWGAFSELMQLVAPTIITCHIVLHTARMVNLVPVSCPNLQSLTLDGPFPTLPHVYQAAYLPSLRSLTFSSFTDYPICLFDGIATQAPRLQKLAFYPSQACRNLANDLSLALGTPSSASLPTSESCECAVPVCTPALPDTLKDITVQPGTCVDPSLRNAYCLRSVQGLMKRKLLYMQKQEKRRRVHCIPPGPQISVSNSFTTWLGRP</sequence>
<gene>
    <name evidence="1" type="ORF">DFP72DRAFT_803792</name>
</gene>
<protein>
    <submittedName>
        <fullName evidence="1">Uncharacterized protein</fullName>
    </submittedName>
</protein>